<dbReference type="CDD" id="cd00086">
    <property type="entry name" value="homeodomain"/>
    <property type="match status" value="1"/>
</dbReference>
<reference evidence="1" key="2">
    <citation type="submission" date="2020-05" db="UniProtKB">
        <authorList>
            <consortium name="EnsemblMetazoa"/>
        </authorList>
    </citation>
    <scope>IDENTIFICATION</scope>
    <source>
        <strain evidence="1">IAEA</strain>
    </source>
</reference>
<evidence type="ECO:0000313" key="1">
    <source>
        <dbReference type="EnsemblMetazoa" id="GPPI013283-PA"/>
    </source>
</evidence>
<evidence type="ECO:0008006" key="3">
    <source>
        <dbReference type="Google" id="ProtNLM"/>
    </source>
</evidence>
<reference evidence="2" key="1">
    <citation type="submission" date="2015-01" db="EMBL/GenBank/DDBJ databases">
        <authorList>
            <person name="Aksoy S."/>
            <person name="Warren W."/>
            <person name="Wilson R.K."/>
        </authorList>
    </citation>
    <scope>NUCLEOTIDE SEQUENCE [LARGE SCALE GENOMIC DNA]</scope>
    <source>
        <strain evidence="2">IAEA</strain>
    </source>
</reference>
<sequence length="192" mass="22330">MAHTSFQNRKFISFTSNSNFISFSYTFKVWFKNRRAKWRKQKREEQERLRKLQEEQCISNSTVNNNSSNNNNNNSTTTATAIINLKCTPEDYAAQLQIKSDPTYSDADESDLEASTPCLRRLQLKALSVFKATPYFFLFSHNYLPVTLAPYYLKLIDSVAVNDSDFLRAYYIDSNKWKRVYKAGKAVDNCAY</sequence>
<keyword evidence="2" id="KW-1185">Reference proteome</keyword>
<dbReference type="Gene3D" id="1.10.10.60">
    <property type="entry name" value="Homeodomain-like"/>
    <property type="match status" value="1"/>
</dbReference>
<dbReference type="InterPro" id="IPR001356">
    <property type="entry name" value="HD"/>
</dbReference>
<protein>
    <recommendedName>
        <fullName evidence="3">Homeobox domain-containing protein</fullName>
    </recommendedName>
</protein>
<dbReference type="EnsemblMetazoa" id="GPPI013283-RA">
    <property type="protein sequence ID" value="GPPI013283-PA"/>
    <property type="gene ID" value="GPPI013283"/>
</dbReference>
<dbReference type="STRING" id="67801.A0A1B0AYS8"/>
<evidence type="ECO:0000313" key="2">
    <source>
        <dbReference type="Proteomes" id="UP000092460"/>
    </source>
</evidence>
<proteinExistence type="predicted"/>
<dbReference type="GO" id="GO:0003677">
    <property type="term" value="F:DNA binding"/>
    <property type="evidence" value="ECO:0007669"/>
    <property type="project" value="InterPro"/>
</dbReference>
<name>A0A1B0AYS8_9MUSC</name>
<accession>A0A1B0AYS8</accession>
<organism evidence="1 2">
    <name type="scientific">Glossina palpalis gambiensis</name>
    <dbReference type="NCBI Taxonomy" id="67801"/>
    <lineage>
        <taxon>Eukaryota</taxon>
        <taxon>Metazoa</taxon>
        <taxon>Ecdysozoa</taxon>
        <taxon>Arthropoda</taxon>
        <taxon>Hexapoda</taxon>
        <taxon>Insecta</taxon>
        <taxon>Pterygota</taxon>
        <taxon>Neoptera</taxon>
        <taxon>Endopterygota</taxon>
        <taxon>Diptera</taxon>
        <taxon>Brachycera</taxon>
        <taxon>Muscomorpha</taxon>
        <taxon>Hippoboscoidea</taxon>
        <taxon>Glossinidae</taxon>
        <taxon>Glossina</taxon>
    </lineage>
</organism>
<dbReference type="VEuPathDB" id="VectorBase:GPPI013283"/>
<dbReference type="AlphaFoldDB" id="A0A1B0AYS8"/>
<dbReference type="EMBL" id="JXJN01005945">
    <property type="status" value="NOT_ANNOTATED_CDS"/>
    <property type="molecule type" value="Genomic_DNA"/>
</dbReference>
<dbReference type="Proteomes" id="UP000092460">
    <property type="component" value="Unassembled WGS sequence"/>
</dbReference>